<proteinExistence type="inferred from homology"/>
<dbReference type="Proteomes" id="UP000252355">
    <property type="component" value="Unassembled WGS sequence"/>
</dbReference>
<comment type="caution">
    <text evidence="3">The sequence shown here is derived from an EMBL/GenBank/DDBJ whole genome shotgun (WGS) entry which is preliminary data.</text>
</comment>
<sequence length="289" mass="29504">MGRELILAALRLSRAPGVGAARFRELLRRHGDPATALAAWLADLPACRATLPAVSRRKSPTLDGLAAAEAWLAAGGTAVWWGGPGYPAALLDLPEPPPVLFLRGTLPEGPATAIVGTRHPVPAALALAEHLAADLARRGVTIVSGGAAGIDAAAHRGALAAGGRTVAVLGTGVDVVFPPDHAELFARIAAQGALVSELLPGTGPRRGFFPTRNRIIAGLAAETIVVQAPRRSGACLTARAARRYGRPVRVVVPPCPDDPAWAGNLALLAAGARPLAVLLSQPSPSAARD</sequence>
<evidence type="ECO:0000313" key="4">
    <source>
        <dbReference type="Proteomes" id="UP000252355"/>
    </source>
</evidence>
<accession>A0A367ZJ72</accession>
<feature type="domain" description="Smf/DprA SLOG" evidence="2">
    <location>
        <begin position="81"/>
        <end position="275"/>
    </location>
</feature>
<organism evidence="3 4">
    <name type="scientific">Candidatus Ozemobacter sibiricus</name>
    <dbReference type="NCBI Taxonomy" id="2268124"/>
    <lineage>
        <taxon>Bacteria</taxon>
        <taxon>Candidatus Ozemobacteria</taxon>
        <taxon>Candidatus Ozemobacterales</taxon>
        <taxon>Candidatus Ozemobacteraceae</taxon>
        <taxon>Candidatus Ozemobacter</taxon>
    </lineage>
</organism>
<evidence type="ECO:0000259" key="2">
    <source>
        <dbReference type="Pfam" id="PF02481"/>
    </source>
</evidence>
<dbReference type="InterPro" id="IPR003488">
    <property type="entry name" value="DprA"/>
</dbReference>
<gene>
    <name evidence="3" type="ORF">OZSIB_1681</name>
</gene>
<dbReference type="SUPFAM" id="SSF102405">
    <property type="entry name" value="MCP/YpsA-like"/>
    <property type="match status" value="1"/>
</dbReference>
<dbReference type="InterPro" id="IPR057666">
    <property type="entry name" value="DrpA_SLOG"/>
</dbReference>
<dbReference type="Pfam" id="PF02481">
    <property type="entry name" value="DNA_processg_A"/>
    <property type="match status" value="1"/>
</dbReference>
<dbReference type="EMBL" id="QOQW01000026">
    <property type="protein sequence ID" value="RCK78165.1"/>
    <property type="molecule type" value="Genomic_DNA"/>
</dbReference>
<reference evidence="3 4" key="1">
    <citation type="submission" date="2018-05" db="EMBL/GenBank/DDBJ databases">
        <title>A metagenomic window into the 2 km-deep terrestrial subsurface aquifer revealed taxonomically and functionally diverse microbial community comprising novel uncultured bacterial lineages.</title>
        <authorList>
            <person name="Kadnikov V.V."/>
            <person name="Mardanov A.V."/>
            <person name="Beletsky A.V."/>
            <person name="Banks D."/>
            <person name="Pimenov N.V."/>
            <person name="Frank Y.A."/>
            <person name="Karnachuk O.V."/>
            <person name="Ravin N.V."/>
        </authorList>
    </citation>
    <scope>NUCLEOTIDE SEQUENCE [LARGE SCALE GENOMIC DNA]</scope>
    <source>
        <strain evidence="3">BY5</strain>
    </source>
</reference>
<dbReference type="Pfam" id="PF21102">
    <property type="entry name" value="DprA_N"/>
    <property type="match status" value="1"/>
</dbReference>
<dbReference type="AlphaFoldDB" id="A0A367ZJ72"/>
<dbReference type="GO" id="GO:0009294">
    <property type="term" value="P:DNA-mediated transformation"/>
    <property type="evidence" value="ECO:0007669"/>
    <property type="project" value="InterPro"/>
</dbReference>
<comment type="similarity">
    <text evidence="1">Belongs to the DprA/Smf family.</text>
</comment>
<dbReference type="Gene3D" id="3.40.50.450">
    <property type="match status" value="1"/>
</dbReference>
<evidence type="ECO:0000256" key="1">
    <source>
        <dbReference type="ARBA" id="ARBA00006525"/>
    </source>
</evidence>
<evidence type="ECO:0000313" key="3">
    <source>
        <dbReference type="EMBL" id="RCK78165.1"/>
    </source>
</evidence>
<protein>
    <submittedName>
        <fullName evidence="3">Rossmann fold nucleotide-binding protein Smf</fullName>
    </submittedName>
</protein>
<dbReference type="PANTHER" id="PTHR43022:SF1">
    <property type="entry name" value="PROTEIN SMF"/>
    <property type="match status" value="1"/>
</dbReference>
<dbReference type="NCBIfam" id="TIGR00732">
    <property type="entry name" value="dprA"/>
    <property type="match status" value="1"/>
</dbReference>
<name>A0A367ZJ72_9BACT</name>
<dbReference type="PANTHER" id="PTHR43022">
    <property type="entry name" value="PROTEIN SMF"/>
    <property type="match status" value="1"/>
</dbReference>